<dbReference type="AlphaFoldDB" id="A0AAE4TPB5"/>
<dbReference type="Proteomes" id="UP001187859">
    <property type="component" value="Unassembled WGS sequence"/>
</dbReference>
<sequence>MSSVLLSKYLYLKASESFSTEDYFGHGLVISLLQDSAEMLIWEMAKRLNISSSSKDGFVSLVDNIDKNHQKIFFKQQILELNQARVGFKHYGNLPSVSDLPKHINNCREFLIENSRSIGIDFEKLSSANLIRNSGVKKYVLACEEAMRIGNIENALLNISAALLILEDFLLNQFPIGVSAVNKIRDSFNVFQSDSHRDAQEFTESIADTFDEIIKSIAFSGAGYSRAEIMHIKSLCYSVFINGNNEIVSCRSSNEFQVSIENVRKILNFVMKVERNL</sequence>
<accession>A0AAE4TPB5</accession>
<protein>
    <submittedName>
        <fullName evidence="1">Uncharacterized protein</fullName>
    </submittedName>
</protein>
<evidence type="ECO:0000313" key="2">
    <source>
        <dbReference type="Proteomes" id="UP001187859"/>
    </source>
</evidence>
<organism evidence="1 2">
    <name type="scientific">Shewanella xiamenensis</name>
    <dbReference type="NCBI Taxonomy" id="332186"/>
    <lineage>
        <taxon>Bacteria</taxon>
        <taxon>Pseudomonadati</taxon>
        <taxon>Pseudomonadota</taxon>
        <taxon>Gammaproteobacteria</taxon>
        <taxon>Alteromonadales</taxon>
        <taxon>Shewanellaceae</taxon>
        <taxon>Shewanella</taxon>
    </lineage>
</organism>
<gene>
    <name evidence="1" type="ORF">QM089_15530</name>
</gene>
<dbReference type="RefSeq" id="WP_037429843.1">
    <property type="nucleotide sequence ID" value="NZ_AP026732.1"/>
</dbReference>
<evidence type="ECO:0000313" key="1">
    <source>
        <dbReference type="EMBL" id="MDV5391628.1"/>
    </source>
</evidence>
<proteinExistence type="predicted"/>
<dbReference type="EMBL" id="JASGOQ010000001">
    <property type="protein sequence ID" value="MDV5391628.1"/>
    <property type="molecule type" value="Genomic_DNA"/>
</dbReference>
<name>A0AAE4TPB5_9GAMM</name>
<comment type="caution">
    <text evidence="1">The sequence shown here is derived from an EMBL/GenBank/DDBJ whole genome shotgun (WGS) entry which is preliminary data.</text>
</comment>
<reference evidence="1" key="1">
    <citation type="submission" date="2023-05" db="EMBL/GenBank/DDBJ databases">
        <title>Colonisation of extended spectrum b-lactamase- and carbapenemase-producing bacteria on hospital surfaces from low- and middle-income countries.</title>
        <authorList>
            <person name="Nieto-Rosado M."/>
            <person name="Sands K."/>
            <person name="Iregbu K."/>
            <person name="Zahra R."/>
            <person name="Mazarati J.B."/>
            <person name="Mehtar S."/>
            <person name="Barnards-Group B."/>
            <person name="Walsh T.R."/>
        </authorList>
    </citation>
    <scope>NUCLEOTIDE SEQUENCE</scope>
    <source>
        <strain evidence="1">PP-E493</strain>
    </source>
</reference>